<dbReference type="Pfam" id="PF07439">
    <property type="entry name" value="DUF1515"/>
    <property type="match status" value="1"/>
</dbReference>
<dbReference type="AlphaFoldDB" id="A0A0A3XH27"/>
<evidence type="ECO:0008006" key="4">
    <source>
        <dbReference type="Google" id="ProtNLM"/>
    </source>
</evidence>
<evidence type="ECO:0000256" key="1">
    <source>
        <dbReference type="SAM" id="Phobius"/>
    </source>
</evidence>
<organism evidence="2 3">
    <name type="scientific">Bradyrhizobium japonicum</name>
    <dbReference type="NCBI Taxonomy" id="375"/>
    <lineage>
        <taxon>Bacteria</taxon>
        <taxon>Pseudomonadati</taxon>
        <taxon>Pseudomonadota</taxon>
        <taxon>Alphaproteobacteria</taxon>
        <taxon>Hyphomicrobiales</taxon>
        <taxon>Nitrobacteraceae</taxon>
        <taxon>Bradyrhizobium</taxon>
    </lineage>
</organism>
<protein>
    <recommendedName>
        <fullName evidence="4">DUF1515 domain-containing protein</fullName>
    </recommendedName>
</protein>
<accession>A0A0A3XH27</accession>
<comment type="caution">
    <text evidence="2">The sequence shown here is derived from an EMBL/GenBank/DDBJ whole genome shotgun (WGS) entry which is preliminary data.</text>
</comment>
<keyword evidence="1" id="KW-0472">Membrane</keyword>
<reference evidence="2 3" key="1">
    <citation type="submission" date="2014-09" db="EMBL/GenBank/DDBJ databases">
        <title>Draft genome of Bradyrhizobium japonicum Is-34.</title>
        <authorList>
            <person name="Tsurumaru H."/>
            <person name="Yamakawa T."/>
            <person name="Hashimoto S."/>
            <person name="Okizaki K."/>
            <person name="Kanesaki Y."/>
            <person name="Yoshikawa H."/>
            <person name="Yajima S."/>
        </authorList>
    </citation>
    <scope>NUCLEOTIDE SEQUENCE [LARGE SCALE GENOMIC DNA]</scope>
    <source>
        <strain evidence="2 3">Is-34</strain>
    </source>
</reference>
<sequence>MTEAESTQAALLKMAQTIGGLVASVDTLTRQWRDQDEKASLGRRDLHQKIDAFVGDLRRLEGLIEKAITDIAIMKPIVNGVAEARQQIAGAAKAGRWIYWVATGGGGAAVLWVASHFVTVGWK</sequence>
<name>A0A0A3XH27_BRAJP</name>
<keyword evidence="1" id="KW-0812">Transmembrane</keyword>
<dbReference type="RefSeq" id="WP_244464267.1">
    <property type="nucleotide sequence ID" value="NZ_JRPN01000042.1"/>
</dbReference>
<dbReference type="InterPro" id="IPR010889">
    <property type="entry name" value="DUF1515"/>
</dbReference>
<dbReference type="EMBL" id="JRPN01000042">
    <property type="protein sequence ID" value="KGT73742.1"/>
    <property type="molecule type" value="Genomic_DNA"/>
</dbReference>
<evidence type="ECO:0000313" key="2">
    <source>
        <dbReference type="EMBL" id="KGT73742.1"/>
    </source>
</evidence>
<evidence type="ECO:0000313" key="3">
    <source>
        <dbReference type="Proteomes" id="UP000030377"/>
    </source>
</evidence>
<proteinExistence type="predicted"/>
<feature type="transmembrane region" description="Helical" evidence="1">
    <location>
        <begin position="97"/>
        <end position="118"/>
    </location>
</feature>
<keyword evidence="1" id="KW-1133">Transmembrane helix</keyword>
<dbReference type="Proteomes" id="UP000030377">
    <property type="component" value="Unassembled WGS sequence"/>
</dbReference>
<gene>
    <name evidence="2" type="ORF">MA20_43145</name>
</gene>